<accession>A0A6H2A0I4</accession>
<dbReference type="Gene3D" id="3.90.320.10">
    <property type="match status" value="1"/>
</dbReference>
<gene>
    <name evidence="4" type="ORF">MM415A02073_0008</name>
    <name evidence="3" type="ORF">MM415B00385_0040</name>
    <name evidence="2" type="ORF">TM448A03335_0007</name>
</gene>
<dbReference type="Pfam" id="PF12705">
    <property type="entry name" value="PDDEXK_1"/>
    <property type="match status" value="1"/>
</dbReference>
<dbReference type="EMBL" id="MT142084">
    <property type="protein sequence ID" value="QJA74241.1"/>
    <property type="molecule type" value="Genomic_DNA"/>
</dbReference>
<dbReference type="EMBL" id="MT141541">
    <property type="protein sequence ID" value="QJA65602.1"/>
    <property type="molecule type" value="Genomic_DNA"/>
</dbReference>
<feature type="domain" description="PD-(D/E)XK endonuclease-like" evidence="1">
    <location>
        <begin position="78"/>
        <end position="238"/>
    </location>
</feature>
<evidence type="ECO:0000313" key="2">
    <source>
        <dbReference type="EMBL" id="QJA53249.1"/>
    </source>
</evidence>
<organism evidence="2">
    <name type="scientific">viral metagenome</name>
    <dbReference type="NCBI Taxonomy" id="1070528"/>
    <lineage>
        <taxon>unclassified sequences</taxon>
        <taxon>metagenomes</taxon>
        <taxon>organismal metagenomes</taxon>
    </lineage>
</organism>
<dbReference type="EMBL" id="MT144406">
    <property type="protein sequence ID" value="QJA53249.1"/>
    <property type="molecule type" value="Genomic_DNA"/>
</dbReference>
<sequence length="265" mass="30600">MADRELHYLYDKKICIAFYPNSHRYKREGRNCYEIGVTSITGQLDKPGLIYWATGLARDYLLDRLDQGLPIDRESISYASGIHKEVKEKSATLGSAVHLWIEQWTKGENPPIPQHPFDEFTEEEVGKIVSGIMAFLKWVQDHNVKILHAEKLVYSMKHGFVGTLDAIAEVDGKKCLIDYKTSKGIYTEMRYQTVAYKKAYEEETGQIIHGGRWIIRLDKETGDFQAVFLPVSDDEPDYKAFLGLLEVKQRSKQLYEWEKQVKLNS</sequence>
<evidence type="ECO:0000313" key="4">
    <source>
        <dbReference type="EMBL" id="QJA74241.1"/>
    </source>
</evidence>
<evidence type="ECO:0000313" key="3">
    <source>
        <dbReference type="EMBL" id="QJA65602.1"/>
    </source>
</evidence>
<reference evidence="2" key="1">
    <citation type="submission" date="2020-03" db="EMBL/GenBank/DDBJ databases">
        <title>The deep terrestrial virosphere.</title>
        <authorList>
            <person name="Holmfeldt K."/>
            <person name="Nilsson E."/>
            <person name="Simone D."/>
            <person name="Lopez-Fernandez M."/>
            <person name="Wu X."/>
            <person name="de Brujin I."/>
            <person name="Lundin D."/>
            <person name="Andersson A."/>
            <person name="Bertilsson S."/>
            <person name="Dopson M."/>
        </authorList>
    </citation>
    <scope>NUCLEOTIDE SEQUENCE</scope>
    <source>
        <strain evidence="4">MM415A02073</strain>
        <strain evidence="3">MM415B00385</strain>
        <strain evidence="2">TM448A03335</strain>
    </source>
</reference>
<name>A0A6H2A0I4_9ZZZZ</name>
<proteinExistence type="predicted"/>
<dbReference type="InterPro" id="IPR038726">
    <property type="entry name" value="PDDEXK_AddAB-type"/>
</dbReference>
<dbReference type="InterPro" id="IPR011604">
    <property type="entry name" value="PDDEXK-like_dom_sf"/>
</dbReference>
<dbReference type="AlphaFoldDB" id="A0A6H2A0I4"/>
<evidence type="ECO:0000259" key="1">
    <source>
        <dbReference type="Pfam" id="PF12705"/>
    </source>
</evidence>
<protein>
    <submittedName>
        <fullName evidence="2">Putative PD-(D/E)XK nuclease superfamily protein</fullName>
    </submittedName>
</protein>